<dbReference type="EMBL" id="VSRR010000338">
    <property type="protein sequence ID" value="MPC14248.1"/>
    <property type="molecule type" value="Genomic_DNA"/>
</dbReference>
<sequence>MDWSFKNSDAYLYAIIETATPLSPPTFPTMPHRHHHHTNSPPPPPPPPSRHHRLSPRNNLHSPADT</sequence>
<protein>
    <submittedName>
        <fullName evidence="2">Uncharacterized protein</fullName>
    </submittedName>
</protein>
<evidence type="ECO:0000313" key="2">
    <source>
        <dbReference type="EMBL" id="MPC14248.1"/>
    </source>
</evidence>
<feature type="region of interest" description="Disordered" evidence="1">
    <location>
        <begin position="22"/>
        <end position="66"/>
    </location>
</feature>
<evidence type="ECO:0000256" key="1">
    <source>
        <dbReference type="SAM" id="MobiDB-lite"/>
    </source>
</evidence>
<gene>
    <name evidence="2" type="ORF">E2C01_007008</name>
</gene>
<organism evidence="2 3">
    <name type="scientific">Portunus trituberculatus</name>
    <name type="common">Swimming crab</name>
    <name type="synonym">Neptunus trituberculatus</name>
    <dbReference type="NCBI Taxonomy" id="210409"/>
    <lineage>
        <taxon>Eukaryota</taxon>
        <taxon>Metazoa</taxon>
        <taxon>Ecdysozoa</taxon>
        <taxon>Arthropoda</taxon>
        <taxon>Crustacea</taxon>
        <taxon>Multicrustacea</taxon>
        <taxon>Malacostraca</taxon>
        <taxon>Eumalacostraca</taxon>
        <taxon>Eucarida</taxon>
        <taxon>Decapoda</taxon>
        <taxon>Pleocyemata</taxon>
        <taxon>Brachyura</taxon>
        <taxon>Eubrachyura</taxon>
        <taxon>Portunoidea</taxon>
        <taxon>Portunidae</taxon>
        <taxon>Portuninae</taxon>
        <taxon>Portunus</taxon>
    </lineage>
</organism>
<accession>A0A5B7CYA9</accession>
<keyword evidence="3" id="KW-1185">Reference proteome</keyword>
<evidence type="ECO:0000313" key="3">
    <source>
        <dbReference type="Proteomes" id="UP000324222"/>
    </source>
</evidence>
<feature type="compositionally biased region" description="Polar residues" evidence="1">
    <location>
        <begin position="57"/>
        <end position="66"/>
    </location>
</feature>
<dbReference type="Proteomes" id="UP000324222">
    <property type="component" value="Unassembled WGS sequence"/>
</dbReference>
<proteinExistence type="predicted"/>
<name>A0A5B7CYA9_PORTR</name>
<comment type="caution">
    <text evidence="2">The sequence shown here is derived from an EMBL/GenBank/DDBJ whole genome shotgun (WGS) entry which is preliminary data.</text>
</comment>
<reference evidence="2 3" key="1">
    <citation type="submission" date="2019-05" db="EMBL/GenBank/DDBJ databases">
        <title>Another draft genome of Portunus trituberculatus and its Hox gene families provides insights of decapod evolution.</title>
        <authorList>
            <person name="Jeong J.-H."/>
            <person name="Song I."/>
            <person name="Kim S."/>
            <person name="Choi T."/>
            <person name="Kim D."/>
            <person name="Ryu S."/>
            <person name="Kim W."/>
        </authorList>
    </citation>
    <scope>NUCLEOTIDE SEQUENCE [LARGE SCALE GENOMIC DNA]</scope>
    <source>
        <tissue evidence="2">Muscle</tissue>
    </source>
</reference>
<dbReference type="AlphaFoldDB" id="A0A5B7CYA9"/>